<dbReference type="EMBL" id="JACIGY010000005">
    <property type="protein sequence ID" value="MBB4413125.1"/>
    <property type="molecule type" value="Genomic_DNA"/>
</dbReference>
<comment type="caution">
    <text evidence="2">The sequence shown here is derived from an EMBL/GenBank/DDBJ whole genome shotgun (WGS) entry which is preliminary data.</text>
</comment>
<keyword evidence="5" id="KW-1185">Reference proteome</keyword>
<protein>
    <submittedName>
        <fullName evidence="2">Uncharacterized protein</fullName>
    </submittedName>
</protein>
<dbReference type="EMBL" id="JACIGW010000004">
    <property type="protein sequence ID" value="MBB4349946.1"/>
    <property type="molecule type" value="Genomic_DNA"/>
</dbReference>
<evidence type="ECO:0000313" key="3">
    <source>
        <dbReference type="EMBL" id="MBB4447938.1"/>
    </source>
</evidence>
<dbReference type="AlphaFoldDB" id="A0A7W6XBW7"/>
<evidence type="ECO:0000313" key="4">
    <source>
        <dbReference type="Proteomes" id="UP000520770"/>
    </source>
</evidence>
<dbReference type="Proteomes" id="UP000520770">
    <property type="component" value="Unassembled WGS sequence"/>
</dbReference>
<proteinExistence type="predicted"/>
<accession>A0A7W6XBW7</accession>
<reference evidence="4 5" key="1">
    <citation type="submission" date="2020-08" db="EMBL/GenBank/DDBJ databases">
        <title>Genomic Encyclopedia of Type Strains, Phase IV (KMG-V): Genome sequencing to study the core and pangenomes of soil and plant-associated prokaryotes.</title>
        <authorList>
            <person name="Whitman W."/>
        </authorList>
    </citation>
    <scope>NUCLEOTIDE SEQUENCE [LARGE SCALE GENOMIC DNA]</scope>
    <source>
        <strain evidence="2 5">SEMIA 444</strain>
        <strain evidence="1 4">SEMIA 448</strain>
        <strain evidence="3 6">SEMIA 452</strain>
    </source>
</reference>
<evidence type="ECO:0000313" key="5">
    <source>
        <dbReference type="Proteomes" id="UP000524535"/>
    </source>
</evidence>
<evidence type="ECO:0000313" key="2">
    <source>
        <dbReference type="EMBL" id="MBB4413125.1"/>
    </source>
</evidence>
<sequence length="46" mass="5134">MLDEVQLDKPIQVAMMAEVAAEKRMMTRTQNTDPALTACFQAQHGI</sequence>
<dbReference type="Proteomes" id="UP000576087">
    <property type="component" value="Unassembled WGS sequence"/>
</dbReference>
<name>A0A7W6XBW7_9HYPH</name>
<evidence type="ECO:0000313" key="6">
    <source>
        <dbReference type="Proteomes" id="UP000576087"/>
    </source>
</evidence>
<evidence type="ECO:0000313" key="1">
    <source>
        <dbReference type="EMBL" id="MBB4349946.1"/>
    </source>
</evidence>
<organism evidence="2 5">
    <name type="scientific">Aliirhizobium cellulosilyticum</name>
    <dbReference type="NCBI Taxonomy" id="393664"/>
    <lineage>
        <taxon>Bacteria</taxon>
        <taxon>Pseudomonadati</taxon>
        <taxon>Pseudomonadota</taxon>
        <taxon>Alphaproteobacteria</taxon>
        <taxon>Hyphomicrobiales</taxon>
        <taxon>Rhizobiaceae</taxon>
        <taxon>Aliirhizobium</taxon>
    </lineage>
</organism>
<dbReference type="EMBL" id="JACIHM010000005">
    <property type="protein sequence ID" value="MBB4447938.1"/>
    <property type="molecule type" value="Genomic_DNA"/>
</dbReference>
<dbReference type="Proteomes" id="UP000524535">
    <property type="component" value="Unassembled WGS sequence"/>
</dbReference>
<gene>
    <name evidence="2" type="ORF">GGE31_003651</name>
    <name evidence="1" type="ORF">GGE33_003709</name>
    <name evidence="3" type="ORF">GGE35_003773</name>
</gene>